<dbReference type="PANTHER" id="PTHR35813:SF1">
    <property type="entry name" value="INNER MEMBRANE PROTEIN YBAN"/>
    <property type="match status" value="1"/>
</dbReference>
<keyword evidence="4" id="KW-1185">Reference proteome</keyword>
<dbReference type="Proteomes" id="UP000490821">
    <property type="component" value="Unassembled WGS sequence"/>
</dbReference>
<sequence length="124" mass="14593">MKYLYFALGIVFMLIGMIGVVLPILPTTPFLLTALFFFTKSSSRAKIWFEGTKLYQNHLNDFVTRRAMTLQTKVMLLSFASTMLLIAFLMMNNIYGRIMIVLLVIFKYYYFIFRIKTIREVDND</sequence>
<dbReference type="Pfam" id="PF04304">
    <property type="entry name" value="DUF454"/>
    <property type="match status" value="1"/>
</dbReference>
<dbReference type="PIRSF" id="PIRSF016789">
    <property type="entry name" value="DUF454"/>
    <property type="match status" value="1"/>
</dbReference>
<organism evidence="3 4">
    <name type="scientific">Thomasclavelia cocleata</name>
    <dbReference type="NCBI Taxonomy" id="69824"/>
    <lineage>
        <taxon>Bacteria</taxon>
        <taxon>Bacillati</taxon>
        <taxon>Bacillota</taxon>
        <taxon>Erysipelotrichia</taxon>
        <taxon>Erysipelotrichales</taxon>
        <taxon>Coprobacillaceae</taxon>
        <taxon>Thomasclavelia</taxon>
    </lineage>
</organism>
<dbReference type="EMBL" id="BLMI01000279">
    <property type="protein sequence ID" value="GFI42233.1"/>
    <property type="molecule type" value="Genomic_DNA"/>
</dbReference>
<protein>
    <submittedName>
        <fullName evidence="2">Inner membrane protein YbaN</fullName>
    </submittedName>
</protein>
<gene>
    <name evidence="2" type="primary">ybaN</name>
    <name evidence="2" type="ORF">IMSAGC017_02280</name>
    <name evidence="3" type="ORF">SAMN04489758_1333</name>
</gene>
<dbReference type="OrthoDB" id="5690292at2"/>
<keyword evidence="1" id="KW-1133">Transmembrane helix</keyword>
<feature type="transmembrane region" description="Helical" evidence="1">
    <location>
        <begin position="6"/>
        <end position="38"/>
    </location>
</feature>
<evidence type="ECO:0000313" key="3">
    <source>
        <dbReference type="EMBL" id="SET72627.1"/>
    </source>
</evidence>
<dbReference type="RefSeq" id="WP_092355538.1">
    <property type="nucleotide sequence ID" value="NZ_BLMI01000279.1"/>
</dbReference>
<reference evidence="2 5" key="3">
    <citation type="journal article" date="2020" name="Microbiome">
        <title>Single-cell genomics of uncultured bacteria reveals dietary fiber responders in the mouse gut microbiota.</title>
        <authorList>
            <person name="Chijiiwa R."/>
            <person name="Hosokawa M."/>
            <person name="Kogawa M."/>
            <person name="Nishikawa Y."/>
            <person name="Ide K."/>
            <person name="Sakanashi C."/>
            <person name="Takahashi K."/>
            <person name="Takeyama H."/>
        </authorList>
    </citation>
    <scope>NUCLEOTIDE SEQUENCE [LARGE SCALE GENOMIC DNA]</scope>
    <source>
        <strain evidence="2">IMSAGC_017</strain>
    </source>
</reference>
<keyword evidence="1" id="KW-0812">Transmembrane</keyword>
<dbReference type="GO" id="GO:0005886">
    <property type="term" value="C:plasma membrane"/>
    <property type="evidence" value="ECO:0007669"/>
    <property type="project" value="TreeGrafter"/>
</dbReference>
<dbReference type="GeneID" id="78289098"/>
<evidence type="ECO:0000313" key="2">
    <source>
        <dbReference type="EMBL" id="GFI42233.1"/>
    </source>
</evidence>
<dbReference type="EMBL" id="FOIN01000033">
    <property type="protein sequence ID" value="SET72627.1"/>
    <property type="molecule type" value="Genomic_DNA"/>
</dbReference>
<accession>A0A1I0GNL5</accession>
<name>A0A1I0GNL5_9FIRM</name>
<feature type="transmembrane region" description="Helical" evidence="1">
    <location>
        <begin position="74"/>
        <end position="91"/>
    </location>
</feature>
<dbReference type="PANTHER" id="PTHR35813">
    <property type="entry name" value="INNER MEMBRANE PROTEIN YBAN"/>
    <property type="match status" value="1"/>
</dbReference>
<reference evidence="3" key="1">
    <citation type="submission" date="2016-10" db="EMBL/GenBank/DDBJ databases">
        <authorList>
            <person name="de Groot N.N."/>
        </authorList>
    </citation>
    <scope>NUCLEOTIDE SEQUENCE [LARGE SCALE GENOMIC DNA]</scope>
    <source>
        <strain evidence="3">DSM 1551</strain>
    </source>
</reference>
<reference evidence="4" key="2">
    <citation type="submission" date="2016-10" db="EMBL/GenBank/DDBJ databases">
        <authorList>
            <person name="Varghese N."/>
            <person name="Submissions S."/>
        </authorList>
    </citation>
    <scope>NUCLEOTIDE SEQUENCE [LARGE SCALE GENOMIC DNA]</scope>
    <source>
        <strain evidence="4">DSM 1551</strain>
    </source>
</reference>
<evidence type="ECO:0000256" key="1">
    <source>
        <dbReference type="SAM" id="Phobius"/>
    </source>
</evidence>
<evidence type="ECO:0000313" key="5">
    <source>
        <dbReference type="Proteomes" id="UP000490821"/>
    </source>
</evidence>
<proteinExistence type="predicted"/>
<keyword evidence="1" id="KW-0472">Membrane</keyword>
<dbReference type="InterPro" id="IPR007401">
    <property type="entry name" value="DUF454"/>
</dbReference>
<evidence type="ECO:0000313" key="4">
    <source>
        <dbReference type="Proteomes" id="UP000198558"/>
    </source>
</evidence>
<dbReference type="Proteomes" id="UP000198558">
    <property type="component" value="Unassembled WGS sequence"/>
</dbReference>
<feature type="transmembrane region" description="Helical" evidence="1">
    <location>
        <begin position="97"/>
        <end position="113"/>
    </location>
</feature>
<dbReference type="AlphaFoldDB" id="A0A1I0GNL5"/>